<dbReference type="GO" id="GO:0003723">
    <property type="term" value="F:RNA binding"/>
    <property type="evidence" value="ECO:0007669"/>
    <property type="project" value="UniProtKB-KW"/>
</dbReference>
<protein>
    <recommendedName>
        <fullName evidence="3">Integrase catalytic domain-containing protein</fullName>
    </recommendedName>
</protein>
<feature type="compositionally biased region" description="Basic and acidic residues" evidence="2">
    <location>
        <begin position="20"/>
        <end position="30"/>
    </location>
</feature>
<sequence length="1146" mass="128175">MYTLRRGGAQPSGNAAAAVADRKDKEKGALDVEEEGDGQRTEDKEGDDAHRALTQERMIIRWHQRFGHMSFGTIARLIGLGVEGLKNLNKSAALRLVDREDRCDACAVSNLKESSCKTSSSRAINRGDLAHCDLSGPYTGNVEYAYALSTLDDYSRKGWTFPIVDKSSATVTKVLQRWARQIPTYTGSKIKTLHTDNGTKFDNVAMDSWAAKEGVGWKWTVPGSSEQNGRVERFQGVLQERGRVMLTAARLPIGFWPFAWRYAAYLVNRTPHSSLGYRIPQELWSGKPVDLSMLRTFGCLCWTMQDARHRPDGKLSARGVRGTFLGMSEDRKGWLVYVPSDTTNPLRYSRSVLFDETRTYDEGRSLDSLQQHASRPDDHVEMVLPYPKRRRRQVGEGETNELQIPSDLHDAEDLGGITRDDDVTISTLPFPNTITMDPSEIVDTQEPLEQEGVMEKMVEQDVEQDDRGTLEEAAEQEGVLSEEAAEQERPRALNEEMEQKGMSHGMTEQKEGTGRERERGTKSGKRAGKGDAKGAKPMRKSPRLHDLQALGASLNLHKIDEEWSKVELVAITECSEVEGIALLANQGREARTLDGQLLEPTTFAQALSREDKDEWKASMDDEYKSLMEMGTWELCHPPPGRKLIGCRWVYKVKTDPEGRAIRKKSRLVAQGYTQVEGVDYDETFAPVARLSALRMMVTLAIQLGLRLHGMDVKTAYLNGELDVDIYMRQPPGYDDGSGKVCLLLRTLYGLKQSGRYWYHKLRDRLLEADFIQLKSEPCLFHKTTEQGPVIILIYVDDVAIAAPTEEAVSEIKQQFTSWFKMTDNGPLSSMLGIRINRSKCGRVATMSQTGYTDQILLQYGMTNCKPSDTPMSEASKGLGPREGSVATTQERHYYAALVGCLLWLAQGTRMDIAFQVGKLARFMANPSEDHVAAAKRVLRYLAGTRELGLRFRHSDLAQLVGYSDSDHGSDPTTRRSVTGYVFYLYGNPVTWRSKLQDTVSISSTEAEYIALSEATREAIWAVQLLDELRLRVKGPVDMYTDNTGAEALARNPQSHQRTKHISIHHHLVRDKNNDGTVKVQRVHTDENPADLLTKNVTFARLTSGRKQLGLSSMALVAEFDCFWATLIQSAGGGVKESRSGSTGGDW</sequence>
<dbReference type="InterPro" id="IPR001584">
    <property type="entry name" value="Integrase_cat-core"/>
</dbReference>
<dbReference type="Pfam" id="PF07727">
    <property type="entry name" value="RVT_2"/>
    <property type="match status" value="1"/>
</dbReference>
<evidence type="ECO:0000313" key="5">
    <source>
        <dbReference type="Proteomes" id="UP000077684"/>
    </source>
</evidence>
<feature type="domain" description="Integrase catalytic" evidence="3">
    <location>
        <begin position="122"/>
        <end position="288"/>
    </location>
</feature>
<dbReference type="AlphaFoldDB" id="A0A8X7MTL7"/>
<evidence type="ECO:0000256" key="1">
    <source>
        <dbReference type="ARBA" id="ARBA00022884"/>
    </source>
</evidence>
<reference evidence="4" key="1">
    <citation type="submission" date="2016-04" db="EMBL/GenBank/DDBJ databases">
        <authorList>
            <person name="Nguyen H.D."/>
            <person name="Samba Siva P."/>
            <person name="Cullis J."/>
            <person name="Levesque C.A."/>
            <person name="Hambleton S."/>
        </authorList>
    </citation>
    <scope>NUCLEOTIDE SEQUENCE</scope>
    <source>
        <strain evidence="4">DAOMC 236426</strain>
    </source>
</reference>
<dbReference type="InterPro" id="IPR036397">
    <property type="entry name" value="RNaseH_sf"/>
</dbReference>
<dbReference type="GO" id="GO:0015074">
    <property type="term" value="P:DNA integration"/>
    <property type="evidence" value="ECO:0007669"/>
    <property type="project" value="InterPro"/>
</dbReference>
<gene>
    <name evidence="4" type="ORF">A4X06_0g4533</name>
</gene>
<organism evidence="4 5">
    <name type="scientific">Tilletia controversa</name>
    <name type="common">dwarf bunt fungus</name>
    <dbReference type="NCBI Taxonomy" id="13291"/>
    <lineage>
        <taxon>Eukaryota</taxon>
        <taxon>Fungi</taxon>
        <taxon>Dikarya</taxon>
        <taxon>Basidiomycota</taxon>
        <taxon>Ustilaginomycotina</taxon>
        <taxon>Exobasidiomycetes</taxon>
        <taxon>Tilletiales</taxon>
        <taxon>Tilletiaceae</taxon>
        <taxon>Tilletia</taxon>
    </lineage>
</organism>
<dbReference type="PROSITE" id="PS50994">
    <property type="entry name" value="INTEGRASE"/>
    <property type="match status" value="1"/>
</dbReference>
<dbReference type="SUPFAM" id="SSF56672">
    <property type="entry name" value="DNA/RNA polymerases"/>
    <property type="match status" value="1"/>
</dbReference>
<comment type="caution">
    <text evidence="4">The sequence shown here is derived from an EMBL/GenBank/DDBJ whole genome shotgun (WGS) entry which is preliminary data.</text>
</comment>
<dbReference type="EMBL" id="LWDE02000483">
    <property type="protein sequence ID" value="KAE8247330.1"/>
    <property type="molecule type" value="Genomic_DNA"/>
</dbReference>
<feature type="region of interest" description="Disordered" evidence="2">
    <location>
        <begin position="1"/>
        <end position="49"/>
    </location>
</feature>
<dbReference type="CDD" id="cd09272">
    <property type="entry name" value="RNase_HI_RT_Ty1"/>
    <property type="match status" value="1"/>
</dbReference>
<evidence type="ECO:0000256" key="2">
    <source>
        <dbReference type="SAM" id="MobiDB-lite"/>
    </source>
</evidence>
<proteinExistence type="predicted"/>
<keyword evidence="5" id="KW-1185">Reference proteome</keyword>
<dbReference type="PANTHER" id="PTHR11439">
    <property type="entry name" value="GAG-POL-RELATED RETROTRANSPOSON"/>
    <property type="match status" value="1"/>
</dbReference>
<dbReference type="Gene3D" id="3.30.420.10">
    <property type="entry name" value="Ribonuclease H-like superfamily/Ribonuclease H"/>
    <property type="match status" value="1"/>
</dbReference>
<dbReference type="Proteomes" id="UP000077684">
    <property type="component" value="Unassembled WGS sequence"/>
</dbReference>
<accession>A0A8X7MTL7</accession>
<dbReference type="Pfam" id="PF25597">
    <property type="entry name" value="SH3_retrovirus"/>
    <property type="match status" value="1"/>
</dbReference>
<reference evidence="4" key="2">
    <citation type="journal article" date="2019" name="IMA Fungus">
        <title>Genome sequencing and comparison of five Tilletia species to identify candidate genes for the detection of regulated species infecting wheat.</title>
        <authorList>
            <person name="Nguyen H.D.T."/>
            <person name="Sultana T."/>
            <person name="Kesanakurti P."/>
            <person name="Hambleton S."/>
        </authorList>
    </citation>
    <scope>NUCLEOTIDE SEQUENCE</scope>
    <source>
        <strain evidence="4">DAOMC 236426</strain>
    </source>
</reference>
<evidence type="ECO:0000313" key="4">
    <source>
        <dbReference type="EMBL" id="KAE8247330.1"/>
    </source>
</evidence>
<dbReference type="Pfam" id="PF00665">
    <property type="entry name" value="rve"/>
    <property type="match status" value="1"/>
</dbReference>
<dbReference type="InterPro" id="IPR057670">
    <property type="entry name" value="SH3_retrovirus"/>
</dbReference>
<dbReference type="InterPro" id="IPR013103">
    <property type="entry name" value="RVT_2"/>
</dbReference>
<dbReference type="PANTHER" id="PTHR11439:SF483">
    <property type="entry name" value="PEPTIDE SYNTHASE GLIP-LIKE, PUTATIVE (AFU_ORTHOLOGUE AFUA_3G12920)-RELATED"/>
    <property type="match status" value="1"/>
</dbReference>
<keyword evidence="1" id="KW-0694">RNA-binding</keyword>
<name>A0A8X7MTL7_9BASI</name>
<feature type="compositionally biased region" description="Basic and acidic residues" evidence="2">
    <location>
        <begin position="37"/>
        <end position="49"/>
    </location>
</feature>
<dbReference type="InterPro" id="IPR012337">
    <property type="entry name" value="RNaseH-like_sf"/>
</dbReference>
<feature type="region of interest" description="Disordered" evidence="2">
    <location>
        <begin position="460"/>
        <end position="542"/>
    </location>
</feature>
<dbReference type="GO" id="GO:0005634">
    <property type="term" value="C:nucleus"/>
    <property type="evidence" value="ECO:0007669"/>
    <property type="project" value="UniProtKB-ARBA"/>
</dbReference>
<feature type="compositionally biased region" description="Basic and acidic residues" evidence="2">
    <location>
        <begin position="460"/>
        <end position="470"/>
    </location>
</feature>
<dbReference type="SUPFAM" id="SSF53098">
    <property type="entry name" value="Ribonuclease H-like"/>
    <property type="match status" value="1"/>
</dbReference>
<dbReference type="InterPro" id="IPR043502">
    <property type="entry name" value="DNA/RNA_pol_sf"/>
</dbReference>
<feature type="compositionally biased region" description="Basic and acidic residues" evidence="2">
    <location>
        <begin position="486"/>
        <end position="521"/>
    </location>
</feature>
<evidence type="ECO:0000259" key="3">
    <source>
        <dbReference type="PROSITE" id="PS50994"/>
    </source>
</evidence>